<proteinExistence type="predicted"/>
<feature type="compositionally biased region" description="Low complexity" evidence="1">
    <location>
        <begin position="29"/>
        <end position="42"/>
    </location>
</feature>
<feature type="region of interest" description="Disordered" evidence="1">
    <location>
        <begin position="1"/>
        <end position="140"/>
    </location>
</feature>
<sequence>MPAHQRRLSRVRSTSRSHSPVETGASPNTTAVATAAPVRPTALKNDAWKIPVAADAAATGGHVRRDSDRNAPGSAASTSAARTTPPDRIRAPPTATGPAADPASTCAGPTVPHRTPAASTSRTLEGSFRRSMRPKLGRTAAVEALSRSSFGSGLTPRRFFG</sequence>
<protein>
    <submittedName>
        <fullName evidence="2">Uncharacterized protein</fullName>
    </submittedName>
</protein>
<keyword evidence="3" id="KW-1185">Reference proteome</keyword>
<evidence type="ECO:0000256" key="1">
    <source>
        <dbReference type="SAM" id="MobiDB-lite"/>
    </source>
</evidence>
<evidence type="ECO:0000313" key="3">
    <source>
        <dbReference type="Proteomes" id="UP000501240"/>
    </source>
</evidence>
<name>A0A7D3ZJ91_ACTVE</name>
<accession>A0A7D3ZJ91</accession>
<gene>
    <name evidence="2" type="ORF">ACTIVE_1238</name>
</gene>
<organism evidence="2 3">
    <name type="scientific">Actinomadura verrucosospora</name>
    <dbReference type="NCBI Taxonomy" id="46165"/>
    <lineage>
        <taxon>Bacteria</taxon>
        <taxon>Bacillati</taxon>
        <taxon>Actinomycetota</taxon>
        <taxon>Actinomycetes</taxon>
        <taxon>Streptosporangiales</taxon>
        <taxon>Thermomonosporaceae</taxon>
        <taxon>Actinomadura</taxon>
    </lineage>
</organism>
<dbReference type="AlphaFoldDB" id="A0A7D3ZJ91"/>
<dbReference type="Proteomes" id="UP000501240">
    <property type="component" value="Chromosome"/>
</dbReference>
<feature type="compositionally biased region" description="Low complexity" evidence="1">
    <location>
        <begin position="91"/>
        <end position="105"/>
    </location>
</feature>
<feature type="compositionally biased region" description="Basic residues" evidence="1">
    <location>
        <begin position="1"/>
        <end position="15"/>
    </location>
</feature>
<evidence type="ECO:0000313" key="2">
    <source>
        <dbReference type="EMBL" id="QKG19602.1"/>
    </source>
</evidence>
<reference evidence="2 3" key="1">
    <citation type="submission" date="2020-05" db="EMBL/GenBank/DDBJ databases">
        <title>Actinomadura verrucosospora NRRL-B18236 (PFL_A860) Genome sequencing and assembly.</title>
        <authorList>
            <person name="Samborskyy M."/>
        </authorList>
    </citation>
    <scope>NUCLEOTIDE SEQUENCE [LARGE SCALE GENOMIC DNA]</scope>
    <source>
        <strain evidence="2 3">NRRL:B18236</strain>
    </source>
</reference>
<dbReference type="EMBL" id="CP053892">
    <property type="protein sequence ID" value="QKG19602.1"/>
    <property type="molecule type" value="Genomic_DNA"/>
</dbReference>
<feature type="compositionally biased region" description="Low complexity" evidence="1">
    <location>
        <begin position="71"/>
        <end position="84"/>
    </location>
</feature>